<dbReference type="InterPro" id="IPR028889">
    <property type="entry name" value="USP"/>
</dbReference>
<keyword evidence="4" id="KW-1185">Reference proteome</keyword>
<dbReference type="Pfam" id="PF15499">
    <property type="entry name" value="Peptidase_C98"/>
    <property type="match status" value="1"/>
</dbReference>
<dbReference type="AlphaFoldDB" id="A0A851TZB0"/>
<organism evidence="3 4">
    <name type="scientific">Elachura formosa</name>
    <name type="common">spotted wren-babbler</name>
    <dbReference type="NCBI Taxonomy" id="1463973"/>
    <lineage>
        <taxon>Eukaryota</taxon>
        <taxon>Metazoa</taxon>
        <taxon>Chordata</taxon>
        <taxon>Craniata</taxon>
        <taxon>Vertebrata</taxon>
        <taxon>Euteleostomi</taxon>
        <taxon>Archelosauria</taxon>
        <taxon>Archosauria</taxon>
        <taxon>Dinosauria</taxon>
        <taxon>Saurischia</taxon>
        <taxon>Theropoda</taxon>
        <taxon>Coelurosauria</taxon>
        <taxon>Aves</taxon>
        <taxon>Neognathae</taxon>
        <taxon>Neoaves</taxon>
        <taxon>Telluraves</taxon>
        <taxon>Australaves</taxon>
        <taxon>Passeriformes</taxon>
        <taxon>Elachuridae</taxon>
        <taxon>Elachura</taxon>
    </lineage>
</organism>
<dbReference type="Proteomes" id="UP000623542">
    <property type="component" value="Unassembled WGS sequence"/>
</dbReference>
<dbReference type="InterPro" id="IPR028890">
    <property type="entry name" value="Peptidase_C98"/>
</dbReference>
<protein>
    <submittedName>
        <fullName evidence="3">USPL1 isopeptidase</fullName>
    </submittedName>
</protein>
<reference evidence="3" key="1">
    <citation type="submission" date="2019-09" db="EMBL/GenBank/DDBJ databases">
        <title>Bird 10,000 Genomes (B10K) Project - Family phase.</title>
        <authorList>
            <person name="Zhang G."/>
        </authorList>
    </citation>
    <scope>NUCLEOTIDE SEQUENCE</scope>
    <source>
        <strain evidence="3">B10K-IZCAS-20218</strain>
        <tissue evidence="3">Blood</tissue>
    </source>
</reference>
<dbReference type="SUPFAM" id="SSF54001">
    <property type="entry name" value="Cysteine proteinases"/>
    <property type="match status" value="1"/>
</dbReference>
<dbReference type="GO" id="GO:0015030">
    <property type="term" value="C:Cajal body"/>
    <property type="evidence" value="ECO:0007669"/>
    <property type="project" value="TreeGrafter"/>
</dbReference>
<feature type="non-terminal residue" evidence="3">
    <location>
        <position position="1091"/>
    </location>
</feature>
<comment type="caution">
    <text evidence="3">The sequence shown here is derived from an EMBL/GenBank/DDBJ whole genome shotgun (WGS) entry which is preliminary data.</text>
</comment>
<feature type="compositionally biased region" description="Basic and acidic residues" evidence="1">
    <location>
        <begin position="541"/>
        <end position="562"/>
    </location>
</feature>
<feature type="region of interest" description="Disordered" evidence="1">
    <location>
        <begin position="851"/>
        <end position="886"/>
    </location>
</feature>
<dbReference type="InterPro" id="IPR033505">
    <property type="entry name" value="USPL1"/>
</dbReference>
<dbReference type="InterPro" id="IPR038765">
    <property type="entry name" value="Papain-like_cys_pep_sf"/>
</dbReference>
<feature type="domain" description="USP" evidence="2">
    <location>
        <begin position="232"/>
        <end position="497"/>
    </location>
</feature>
<evidence type="ECO:0000259" key="2">
    <source>
        <dbReference type="PROSITE" id="PS50235"/>
    </source>
</evidence>
<feature type="compositionally biased region" description="Polar residues" evidence="1">
    <location>
        <begin position="820"/>
        <end position="830"/>
    </location>
</feature>
<evidence type="ECO:0000313" key="4">
    <source>
        <dbReference type="Proteomes" id="UP000623542"/>
    </source>
</evidence>
<dbReference type="GO" id="GO:0016926">
    <property type="term" value="P:protein desumoylation"/>
    <property type="evidence" value="ECO:0007669"/>
    <property type="project" value="TreeGrafter"/>
</dbReference>
<dbReference type="GO" id="GO:0030576">
    <property type="term" value="P:Cajal body organization"/>
    <property type="evidence" value="ECO:0007669"/>
    <property type="project" value="InterPro"/>
</dbReference>
<gene>
    <name evidence="3" type="primary">Uspl1</name>
    <name evidence="3" type="ORF">ELAFOR_R13366</name>
</gene>
<dbReference type="PROSITE" id="PS50235">
    <property type="entry name" value="USP_3"/>
    <property type="match status" value="1"/>
</dbReference>
<feature type="region of interest" description="Disordered" evidence="1">
    <location>
        <begin position="537"/>
        <end position="562"/>
    </location>
</feature>
<dbReference type="Pfam" id="PF15509">
    <property type="entry name" value="DUF4650"/>
    <property type="match status" value="1"/>
</dbReference>
<sequence length="1091" mass="121521">MDTQKTTNGLQVIGEGTGIGKSTLHMVGYLGKKCNPVETTAHEYCPVCKEKGQIQGLRTYRLNFQESISLCENPQCIYPLGYKPLNSIITSAGSENLQVPSTHKKRKLGDTNNFSAVESDAKKTRTNNVLDLEHTVNAESIVKGYQNNSCIPKGDLHDVLQNDQQNPGNHVDSCIQKVDFETTTKTNNYQESPPKTSIPKTQLLPNSELLSRVSEISLKEDKDSTNNRDFCLQWRNRHNLCWLDSILSALVHLETLKSALVEEYNNGKCLLQKLLTRYNQASVLLNTCKRSRVKDVLPKAESQLNEIRNVMFTELQPQLRCSLGDMENPVFALQLLLQVDQQAEQLFLHSFSWKFECVHCGNIHQDRLKKTLTTFTNVVADWHPLNAVCIGLCNNCGDTSQRQEMILKRVPSILMLHFVEGLPHNNLDKYSFQFEEDAYQITSVVQYQTNKKHFISWSLNPDGTWLECDDLKGPYGKRHKKFQVPPSEIHIVIWEKKASHVPEELNSQLQSKNSEDFPLNNVRSNSTVLHCGLDNSVSKTPAEHHKENFVKTPEKKQQPQVAEDKSLHNSLENLADGDLVTLILEEVPLDSEDKSLPTGWMMENNLFDGQGILQQQEPAFPLSTPCTGEFAGTSLAMSNKPILYENASICLPLEELNPVNITPPVPKNHDPDSSDSLLSQLNGRTNLTNREHGLNSELQLNKKLSTIENTIQKSPDLKDAGKTVFDFQVGRSSGASNSVQPSHKDRKGGFVGSWVKKLLSKNTSFIPSSASALKNERTYKTPSVQKISEVRLPIKGASNFGGFQSRVTSKATETPKLLAPQSSNTHSLSNVKGFSQSTCLPTANYTTVVGPSWNKSESTLGTSGKTRFPSPGYSSGKAEESDSDKTKKLRLKLLKKLHAKKKKLASLDRLAVEQIKQEKSMSGNRSTPSQTKSQNDSELLQSFLRELQYQIDESEFNANAVPGCTDHENTSEILAELLSPVSAAASLEAPKSEDECMYMEMVHSSVAATVPAENTSVPQAAVTNEDHNYHSPVKDSILELDAINKHSVKKLPFESPTTDDILEDLFSMSAPSSMAGDIDLPHFDETLFETW</sequence>
<feature type="compositionally biased region" description="Basic and acidic residues" evidence="1">
    <location>
        <begin position="877"/>
        <end position="886"/>
    </location>
</feature>
<dbReference type="PANTHER" id="PTHR15294:SF3">
    <property type="entry name" value="SUMO-SPECIFIC ISOPEPTIDASE USPL1"/>
    <property type="match status" value="1"/>
</dbReference>
<feature type="compositionally biased region" description="Polar residues" evidence="1">
    <location>
        <begin position="920"/>
        <end position="937"/>
    </location>
</feature>
<dbReference type="OrthoDB" id="6160353at2759"/>
<feature type="region of interest" description="Disordered" evidence="1">
    <location>
        <begin position="916"/>
        <end position="937"/>
    </location>
</feature>
<dbReference type="PANTHER" id="PTHR15294">
    <property type="entry name" value="RETINOVIN-RELATED"/>
    <property type="match status" value="1"/>
</dbReference>
<evidence type="ECO:0000313" key="3">
    <source>
        <dbReference type="EMBL" id="NXD21123.1"/>
    </source>
</evidence>
<feature type="region of interest" description="Disordered" evidence="1">
    <location>
        <begin position="811"/>
        <end position="830"/>
    </location>
</feature>
<proteinExistence type="predicted"/>
<feature type="compositionally biased region" description="Polar residues" evidence="1">
    <location>
        <begin position="851"/>
        <end position="865"/>
    </location>
</feature>
<dbReference type="InterPro" id="IPR029388">
    <property type="entry name" value="DUF4650"/>
</dbReference>
<name>A0A851TZB0_9PASS</name>
<feature type="non-terminal residue" evidence="3">
    <location>
        <position position="1"/>
    </location>
</feature>
<evidence type="ECO:0000256" key="1">
    <source>
        <dbReference type="SAM" id="MobiDB-lite"/>
    </source>
</evidence>
<dbReference type="GO" id="GO:0032183">
    <property type="term" value="F:SUMO binding"/>
    <property type="evidence" value="ECO:0007669"/>
    <property type="project" value="InterPro"/>
</dbReference>
<dbReference type="EMBL" id="WBNG01000056">
    <property type="protein sequence ID" value="NXD21123.1"/>
    <property type="molecule type" value="Genomic_DNA"/>
</dbReference>
<accession>A0A851TZB0</accession>